<name>A0A1M4XTU5_9FLAO</name>
<feature type="transmembrane region" description="Helical" evidence="1">
    <location>
        <begin position="274"/>
        <end position="297"/>
    </location>
</feature>
<keyword evidence="3" id="KW-1185">Reference proteome</keyword>
<organism evidence="2 3">
    <name type="scientific">Psychroflexus salarius</name>
    <dbReference type="NCBI Taxonomy" id="1155689"/>
    <lineage>
        <taxon>Bacteria</taxon>
        <taxon>Pseudomonadati</taxon>
        <taxon>Bacteroidota</taxon>
        <taxon>Flavobacteriia</taxon>
        <taxon>Flavobacteriales</taxon>
        <taxon>Flavobacteriaceae</taxon>
        <taxon>Psychroflexus</taxon>
    </lineage>
</organism>
<keyword evidence="1" id="KW-0472">Membrane</keyword>
<dbReference type="STRING" id="1155689.SAMN05444278_11061"/>
<feature type="transmembrane region" description="Helical" evidence="1">
    <location>
        <begin position="161"/>
        <end position="181"/>
    </location>
</feature>
<feature type="transmembrane region" description="Helical" evidence="1">
    <location>
        <begin position="49"/>
        <end position="68"/>
    </location>
</feature>
<evidence type="ECO:0000313" key="3">
    <source>
        <dbReference type="Proteomes" id="UP000184462"/>
    </source>
</evidence>
<reference evidence="2 3" key="1">
    <citation type="submission" date="2016-11" db="EMBL/GenBank/DDBJ databases">
        <authorList>
            <person name="Jaros S."/>
            <person name="Januszkiewicz K."/>
            <person name="Wedrychowicz H."/>
        </authorList>
    </citation>
    <scope>NUCLEOTIDE SEQUENCE [LARGE SCALE GENOMIC DNA]</scope>
    <source>
        <strain evidence="2 3">DSM 25661</strain>
    </source>
</reference>
<accession>A0A1M4XTU5</accession>
<dbReference type="OrthoDB" id="1121314at2"/>
<evidence type="ECO:0000256" key="1">
    <source>
        <dbReference type="SAM" id="Phobius"/>
    </source>
</evidence>
<sequence length="311" mass="35724">MTHKANQILQLLLKYGLPLLCILFIWHELATSSTNFEQVFTVFERDNFGLISFFIIVNLSLSGFNWLIDSLKWKTVLRPQINISTKTAIIQNLKSHSMAIFTPNRLGDYIAKAFFYDTSQRQYVVFSNAVSQFSQLLTTIFFGSIGLVYFINFTFKKLQHVELLGLGLIVVLAIYMVARYHPKFRHKINRLKHYRIKFPKQIGLSLIKHLVFSHQLLFILWTCGIELNYLDTIMAINVMYILSSIIPSVFIVDVAIKGSLGLLIFGYLNQDAGLILTAFSFMWLFNFALPALVGSLLRGEYTNQLKRNVTA</sequence>
<feature type="transmembrane region" description="Helical" evidence="1">
    <location>
        <begin position="12"/>
        <end position="29"/>
    </location>
</feature>
<protein>
    <submittedName>
        <fullName evidence="2">Lysylphosphatidylglycerol synthase TM region</fullName>
    </submittedName>
</protein>
<gene>
    <name evidence="2" type="ORF">SAMN05444278_11061</name>
</gene>
<dbReference type="RefSeq" id="WP_073193602.1">
    <property type="nucleotide sequence ID" value="NZ_FQTW01000010.1"/>
</dbReference>
<evidence type="ECO:0000313" key="2">
    <source>
        <dbReference type="EMBL" id="SHE96901.1"/>
    </source>
</evidence>
<keyword evidence="1" id="KW-0812">Transmembrane</keyword>
<proteinExistence type="predicted"/>
<dbReference type="Proteomes" id="UP000184462">
    <property type="component" value="Unassembled WGS sequence"/>
</dbReference>
<dbReference type="AlphaFoldDB" id="A0A1M4XTU5"/>
<dbReference type="GO" id="GO:0005886">
    <property type="term" value="C:plasma membrane"/>
    <property type="evidence" value="ECO:0007669"/>
    <property type="project" value="UniProtKB-SubCell"/>
</dbReference>
<feature type="transmembrane region" description="Helical" evidence="1">
    <location>
        <begin position="136"/>
        <end position="155"/>
    </location>
</feature>
<keyword evidence="1" id="KW-1133">Transmembrane helix</keyword>
<dbReference type="EMBL" id="FQTW01000010">
    <property type="protein sequence ID" value="SHE96901.1"/>
    <property type="molecule type" value="Genomic_DNA"/>
</dbReference>